<dbReference type="InterPro" id="IPR032710">
    <property type="entry name" value="NTF2-like_dom_sf"/>
</dbReference>
<evidence type="ECO:0000259" key="1">
    <source>
        <dbReference type="Pfam" id="PF13577"/>
    </source>
</evidence>
<keyword evidence="3" id="KW-1185">Reference proteome</keyword>
<protein>
    <recommendedName>
        <fullName evidence="1">SnoaL-like domain-containing protein</fullName>
    </recommendedName>
</protein>
<dbReference type="AlphaFoldDB" id="A0A194VPH9"/>
<dbReference type="EMBL" id="CM003099">
    <property type="protein sequence ID" value="KUI65740.1"/>
    <property type="molecule type" value="Genomic_DNA"/>
</dbReference>
<sequence>MAISPEVADIIRHKKTQYCRFADTNQFHLLDTIALPDATFKFVGPDGTILNQHGVDHHWTSSKDFVAFFSNVLDKIQSIHSIGPGALEQTGPDEVKATWTVIYHVGPKGSTDVKGHGTGGGHYHEVWKKQGDDWFLADLTLERTYWIVRD</sequence>
<dbReference type="SMR" id="A0A194VPH9"/>
<dbReference type="SUPFAM" id="SSF54427">
    <property type="entry name" value="NTF2-like"/>
    <property type="match status" value="1"/>
</dbReference>
<dbReference type="Proteomes" id="UP000078559">
    <property type="component" value="Chromosome 2"/>
</dbReference>
<dbReference type="InterPro" id="IPR037401">
    <property type="entry name" value="SnoaL-like"/>
</dbReference>
<proteinExistence type="predicted"/>
<reference evidence="2" key="1">
    <citation type="submission" date="2014-12" db="EMBL/GenBank/DDBJ databases">
        <title>Genome Sequence of Valsa Canker Pathogens Uncovers a Specific Adaption of Colonization on Woody Bark.</title>
        <authorList>
            <person name="Yin Z."/>
            <person name="Liu H."/>
            <person name="Gao X."/>
            <person name="Li Z."/>
            <person name="Song N."/>
            <person name="Ke X."/>
            <person name="Dai Q."/>
            <person name="Wu Y."/>
            <person name="Sun Y."/>
            <person name="Xu J.-R."/>
            <person name="Kang Z.K."/>
            <person name="Wang L."/>
            <person name="Huang L."/>
        </authorList>
    </citation>
    <scope>NUCLEOTIDE SEQUENCE [LARGE SCALE GENOMIC DNA]</scope>
    <source>
        <strain evidence="2">03-8</strain>
    </source>
</reference>
<name>A0A194VPH9_CYTMA</name>
<organism evidence="2 3">
    <name type="scientific">Cytospora mali</name>
    <name type="common">Apple Valsa canker fungus</name>
    <name type="synonym">Valsa mali</name>
    <dbReference type="NCBI Taxonomy" id="578113"/>
    <lineage>
        <taxon>Eukaryota</taxon>
        <taxon>Fungi</taxon>
        <taxon>Dikarya</taxon>
        <taxon>Ascomycota</taxon>
        <taxon>Pezizomycotina</taxon>
        <taxon>Sordariomycetes</taxon>
        <taxon>Sordariomycetidae</taxon>
        <taxon>Diaporthales</taxon>
        <taxon>Cytosporaceae</taxon>
        <taxon>Cytospora</taxon>
    </lineage>
</organism>
<gene>
    <name evidence="2" type="ORF">VM1G_02028</name>
</gene>
<evidence type="ECO:0000313" key="3">
    <source>
        <dbReference type="Proteomes" id="UP000078559"/>
    </source>
</evidence>
<dbReference type="Pfam" id="PF13577">
    <property type="entry name" value="SnoaL_4"/>
    <property type="match status" value="1"/>
</dbReference>
<dbReference type="OrthoDB" id="4456362at2759"/>
<feature type="domain" description="SnoaL-like" evidence="1">
    <location>
        <begin position="11"/>
        <end position="138"/>
    </location>
</feature>
<accession>A0A194VPH9</accession>
<dbReference type="Gene3D" id="3.10.450.50">
    <property type="match status" value="1"/>
</dbReference>
<evidence type="ECO:0000313" key="2">
    <source>
        <dbReference type="EMBL" id="KUI65740.1"/>
    </source>
</evidence>